<comment type="caution">
    <text evidence="4">The sequence shown here is derived from an EMBL/GenBank/DDBJ whole genome shotgun (WGS) entry which is preliminary data.</text>
</comment>
<dbReference type="AlphaFoldDB" id="A0A940SUM4"/>
<organism evidence="4 5">
    <name type="scientific">Vagococcus allomyrinae</name>
    <dbReference type="NCBI Taxonomy" id="2794353"/>
    <lineage>
        <taxon>Bacteria</taxon>
        <taxon>Bacillati</taxon>
        <taxon>Bacillota</taxon>
        <taxon>Bacilli</taxon>
        <taxon>Lactobacillales</taxon>
        <taxon>Enterococcaceae</taxon>
        <taxon>Vagococcus</taxon>
    </lineage>
</organism>
<dbReference type="EMBL" id="JAEEGA010000002">
    <property type="protein sequence ID" value="MBP1040211.1"/>
    <property type="molecule type" value="Genomic_DNA"/>
</dbReference>
<dbReference type="InterPro" id="IPR001387">
    <property type="entry name" value="Cro/C1-type_HTH"/>
</dbReference>
<reference evidence="4" key="1">
    <citation type="submission" date="2020-12" db="EMBL/GenBank/DDBJ databases">
        <title>Vagococcus allomyrinae sp. nov. and Enterococcus lavae sp. nov., isolated from the larvae of Allomyrina dichotoma.</title>
        <authorList>
            <person name="Lee S.D."/>
        </authorList>
    </citation>
    <scope>NUCLEOTIDE SEQUENCE</scope>
    <source>
        <strain evidence="4">BWB3-3</strain>
    </source>
</reference>
<dbReference type="PROSITE" id="PS50943">
    <property type="entry name" value="HTH_CROC1"/>
    <property type="match status" value="1"/>
</dbReference>
<dbReference type="GO" id="GO:0003677">
    <property type="term" value="F:DNA binding"/>
    <property type="evidence" value="ECO:0007669"/>
    <property type="project" value="UniProtKB-KW"/>
</dbReference>
<dbReference type="CDD" id="cd00093">
    <property type="entry name" value="HTH_XRE"/>
    <property type="match status" value="1"/>
</dbReference>
<accession>A0A940SUM4</accession>
<keyword evidence="2" id="KW-0472">Membrane</keyword>
<sequence length="200" mass="23003">MKIGQVIKENRNRKQLTQEALADLINVSRSTISSWENGRSYPDLEMVLSLSEEFDISVDQLLKGDSDIVHELTKDSRLKKKHRLVITGLTMVMLLLLVVMFKFQFKARDISSSDIVSAERTGDEVVITFKKSLFYKEVACNIDNQDSSKTIYISMDRMFAPFSKNTNVFTIEFESLKNSQSKPIKIVNDEFEVIYDVKEN</sequence>
<evidence type="ECO:0000313" key="5">
    <source>
        <dbReference type="Proteomes" id="UP000674938"/>
    </source>
</evidence>
<evidence type="ECO:0000256" key="1">
    <source>
        <dbReference type="ARBA" id="ARBA00023125"/>
    </source>
</evidence>
<keyword evidence="5" id="KW-1185">Reference proteome</keyword>
<dbReference type="Proteomes" id="UP000674938">
    <property type="component" value="Unassembled WGS sequence"/>
</dbReference>
<name>A0A940SUM4_9ENTE</name>
<dbReference type="Pfam" id="PF01381">
    <property type="entry name" value="HTH_3"/>
    <property type="match status" value="1"/>
</dbReference>
<dbReference type="PANTHER" id="PTHR46558">
    <property type="entry name" value="TRACRIPTIONAL REGULATORY PROTEIN-RELATED-RELATED"/>
    <property type="match status" value="1"/>
</dbReference>
<dbReference type="InterPro" id="IPR010982">
    <property type="entry name" value="Lambda_DNA-bd_dom_sf"/>
</dbReference>
<proteinExistence type="predicted"/>
<dbReference type="Gene3D" id="1.10.260.40">
    <property type="entry name" value="lambda repressor-like DNA-binding domains"/>
    <property type="match status" value="1"/>
</dbReference>
<gene>
    <name evidence="4" type="ORF">I6N95_04210</name>
</gene>
<dbReference type="SUPFAM" id="SSF47413">
    <property type="entry name" value="lambda repressor-like DNA-binding domains"/>
    <property type="match status" value="1"/>
</dbReference>
<dbReference type="PANTHER" id="PTHR46558:SF4">
    <property type="entry name" value="DNA-BIDING PHAGE PROTEIN"/>
    <property type="match status" value="1"/>
</dbReference>
<dbReference type="SMART" id="SM00530">
    <property type="entry name" value="HTH_XRE"/>
    <property type="match status" value="1"/>
</dbReference>
<evidence type="ECO:0000259" key="3">
    <source>
        <dbReference type="PROSITE" id="PS50943"/>
    </source>
</evidence>
<feature type="transmembrane region" description="Helical" evidence="2">
    <location>
        <begin position="84"/>
        <end position="103"/>
    </location>
</feature>
<evidence type="ECO:0000256" key="2">
    <source>
        <dbReference type="SAM" id="Phobius"/>
    </source>
</evidence>
<protein>
    <submittedName>
        <fullName evidence="4">Helix-turn-helix transcriptional regulator</fullName>
    </submittedName>
</protein>
<keyword evidence="2" id="KW-0812">Transmembrane</keyword>
<feature type="domain" description="HTH cro/C1-type" evidence="3">
    <location>
        <begin position="7"/>
        <end position="61"/>
    </location>
</feature>
<keyword evidence="1" id="KW-0238">DNA-binding</keyword>
<evidence type="ECO:0000313" key="4">
    <source>
        <dbReference type="EMBL" id="MBP1040211.1"/>
    </source>
</evidence>
<keyword evidence="2" id="KW-1133">Transmembrane helix</keyword>
<dbReference type="RefSeq" id="WP_209525103.1">
    <property type="nucleotide sequence ID" value="NZ_JAEEGA010000002.1"/>
</dbReference>